<dbReference type="GO" id="GO:0005484">
    <property type="term" value="F:SNAP receptor activity"/>
    <property type="evidence" value="ECO:0007669"/>
    <property type="project" value="TreeGrafter"/>
</dbReference>
<dbReference type="Pfam" id="PF00804">
    <property type="entry name" value="Syntaxin"/>
    <property type="match status" value="1"/>
</dbReference>
<keyword evidence="5" id="KW-1185">Reference proteome</keyword>
<keyword evidence="2" id="KW-0813">Transport</keyword>
<dbReference type="GO" id="GO:0006836">
    <property type="term" value="P:neurotransmitter transport"/>
    <property type="evidence" value="ECO:0007669"/>
    <property type="project" value="UniProtKB-KW"/>
</dbReference>
<sequence>MAIGFVLFVCQATEVLIPGNGIPVFLTSIQPLTQDVNICICTIPKCTPTHQWQVQRKMRDRLNELQQAVGPQTVVEMNPARIERDVTMPADQVFLVHAYELRKSLDALQKRLQKVQIMQSKVLSQPIVSTQDKIELEDLMDEIKQHIRSLKPRVKEIELDIRRDEQNGTIGTKTGAQLRIRRNQCEQLKSQLNDMMMLFSQTQSEYKSRVSKRVKRQLEMTGTKLSNQEVNQMLDSKANDVFYRQINPQSMASRQALEDATSRHREILGLEESVAELHEIFEEVLELAHRQGDIVNNIEKNVSTAVDFTESGNREIRRAIKHKQSALRRKSCMVTVIVFLLVILIVLAVVICATVT</sequence>
<keyword evidence="2" id="KW-0532">Neurotransmitter transport</keyword>
<evidence type="ECO:0000259" key="4">
    <source>
        <dbReference type="PROSITE" id="PS50192"/>
    </source>
</evidence>
<dbReference type="PROSITE" id="PS50192">
    <property type="entry name" value="T_SNARE"/>
    <property type="match status" value="1"/>
</dbReference>
<keyword evidence="3" id="KW-0812">Transmembrane</keyword>
<dbReference type="GO" id="GO:0048278">
    <property type="term" value="P:vesicle docking"/>
    <property type="evidence" value="ECO:0007669"/>
    <property type="project" value="TreeGrafter"/>
</dbReference>
<dbReference type="GO" id="GO:0031201">
    <property type="term" value="C:SNARE complex"/>
    <property type="evidence" value="ECO:0007669"/>
    <property type="project" value="TreeGrafter"/>
</dbReference>
<dbReference type="InterPro" id="IPR006011">
    <property type="entry name" value="Syntaxin_N"/>
</dbReference>
<keyword evidence="3" id="KW-0472">Membrane</keyword>
<reference evidence="6" key="2">
    <citation type="submission" date="2020-10" db="UniProtKB">
        <authorList>
            <consortium name="WormBaseParasite"/>
        </authorList>
    </citation>
    <scope>IDENTIFICATION</scope>
</reference>
<dbReference type="InterPro" id="IPR000727">
    <property type="entry name" value="T_SNARE_dom"/>
</dbReference>
<dbReference type="SMART" id="SM00503">
    <property type="entry name" value="SynN"/>
    <property type="match status" value="1"/>
</dbReference>
<dbReference type="Proteomes" id="UP000492821">
    <property type="component" value="Unassembled WGS sequence"/>
</dbReference>
<feature type="transmembrane region" description="Helical" evidence="3">
    <location>
        <begin position="333"/>
        <end position="355"/>
    </location>
</feature>
<evidence type="ECO:0000256" key="3">
    <source>
        <dbReference type="SAM" id="Phobius"/>
    </source>
</evidence>
<dbReference type="Pfam" id="PF05739">
    <property type="entry name" value="SNARE"/>
    <property type="match status" value="1"/>
</dbReference>
<dbReference type="PANTHER" id="PTHR19957">
    <property type="entry name" value="SYNTAXIN"/>
    <property type="match status" value="1"/>
</dbReference>
<dbReference type="GO" id="GO:0006887">
    <property type="term" value="P:exocytosis"/>
    <property type="evidence" value="ECO:0007669"/>
    <property type="project" value="TreeGrafter"/>
</dbReference>
<dbReference type="SUPFAM" id="SSF47661">
    <property type="entry name" value="t-snare proteins"/>
    <property type="match status" value="1"/>
</dbReference>
<accession>A0A7E4UW19</accession>
<dbReference type="WBParaSite" id="Pan_g13097.t1">
    <property type="protein sequence ID" value="Pan_g13097.t1"/>
    <property type="gene ID" value="Pan_g13097"/>
</dbReference>
<evidence type="ECO:0000313" key="6">
    <source>
        <dbReference type="WBParaSite" id="Pan_g13097.t1"/>
    </source>
</evidence>
<evidence type="ECO:0000256" key="1">
    <source>
        <dbReference type="ARBA" id="ARBA00009063"/>
    </source>
</evidence>
<dbReference type="SMART" id="SM00397">
    <property type="entry name" value="t_SNARE"/>
    <property type="match status" value="1"/>
</dbReference>
<organism evidence="5 6">
    <name type="scientific">Panagrellus redivivus</name>
    <name type="common">Microworm</name>
    <dbReference type="NCBI Taxonomy" id="6233"/>
    <lineage>
        <taxon>Eukaryota</taxon>
        <taxon>Metazoa</taxon>
        <taxon>Ecdysozoa</taxon>
        <taxon>Nematoda</taxon>
        <taxon>Chromadorea</taxon>
        <taxon>Rhabditida</taxon>
        <taxon>Tylenchina</taxon>
        <taxon>Panagrolaimomorpha</taxon>
        <taxon>Panagrolaimoidea</taxon>
        <taxon>Panagrolaimidae</taxon>
        <taxon>Panagrellus</taxon>
    </lineage>
</organism>
<feature type="domain" description="T-SNARE coiled-coil homology" evidence="4">
    <location>
        <begin position="257"/>
        <end position="319"/>
    </location>
</feature>
<dbReference type="GO" id="GO:0006906">
    <property type="term" value="P:vesicle fusion"/>
    <property type="evidence" value="ECO:0007669"/>
    <property type="project" value="TreeGrafter"/>
</dbReference>
<dbReference type="GO" id="GO:0000149">
    <property type="term" value="F:SNARE binding"/>
    <property type="evidence" value="ECO:0007669"/>
    <property type="project" value="TreeGrafter"/>
</dbReference>
<dbReference type="AlphaFoldDB" id="A0A7E4UW19"/>
<dbReference type="Gene3D" id="1.20.5.110">
    <property type="match status" value="1"/>
</dbReference>
<dbReference type="GO" id="GO:0006886">
    <property type="term" value="P:intracellular protein transport"/>
    <property type="evidence" value="ECO:0007669"/>
    <property type="project" value="TreeGrafter"/>
</dbReference>
<protein>
    <submittedName>
        <fullName evidence="6">t-SNARE coiled-coil homology domain-containing protein</fullName>
    </submittedName>
</protein>
<dbReference type="GO" id="GO:0012505">
    <property type="term" value="C:endomembrane system"/>
    <property type="evidence" value="ECO:0007669"/>
    <property type="project" value="TreeGrafter"/>
</dbReference>
<name>A0A7E4UW19_PANRE</name>
<reference evidence="5" key="1">
    <citation type="journal article" date="2013" name="Genetics">
        <title>The draft genome and transcriptome of Panagrellus redivivus are shaped by the harsh demands of a free-living lifestyle.</title>
        <authorList>
            <person name="Srinivasan J."/>
            <person name="Dillman A.R."/>
            <person name="Macchietto M.G."/>
            <person name="Heikkinen L."/>
            <person name="Lakso M."/>
            <person name="Fracchia K.M."/>
            <person name="Antoshechkin I."/>
            <person name="Mortazavi A."/>
            <person name="Wong G."/>
            <person name="Sternberg P.W."/>
        </authorList>
    </citation>
    <scope>NUCLEOTIDE SEQUENCE [LARGE SCALE GENOMIC DNA]</scope>
    <source>
        <strain evidence="5">MT8872</strain>
    </source>
</reference>
<evidence type="ECO:0000313" key="5">
    <source>
        <dbReference type="Proteomes" id="UP000492821"/>
    </source>
</evidence>
<dbReference type="GO" id="GO:0005886">
    <property type="term" value="C:plasma membrane"/>
    <property type="evidence" value="ECO:0007669"/>
    <property type="project" value="TreeGrafter"/>
</dbReference>
<dbReference type="InterPro" id="IPR010989">
    <property type="entry name" value="SNARE"/>
</dbReference>
<proteinExistence type="inferred from homology"/>
<comment type="similarity">
    <text evidence="1">Belongs to the syntaxin family.</text>
</comment>
<evidence type="ECO:0000256" key="2">
    <source>
        <dbReference type="ARBA" id="ARBA00022775"/>
    </source>
</evidence>
<dbReference type="InterPro" id="IPR045242">
    <property type="entry name" value="Syntaxin"/>
</dbReference>
<keyword evidence="3" id="KW-1133">Transmembrane helix</keyword>
<dbReference type="PANTHER" id="PTHR19957:SF113">
    <property type="entry name" value="SYNTAXIN-2-RELATED"/>
    <property type="match status" value="1"/>
</dbReference>
<dbReference type="Gene3D" id="1.20.58.70">
    <property type="match status" value="1"/>
</dbReference>